<name>A0AA88QZR3_9ASTE</name>
<dbReference type="GO" id="GO:0046872">
    <property type="term" value="F:metal ion binding"/>
    <property type="evidence" value="ECO:0007669"/>
    <property type="project" value="UniProtKB-KW"/>
</dbReference>
<organism evidence="5 6">
    <name type="scientific">Escallonia rubra</name>
    <dbReference type="NCBI Taxonomy" id="112253"/>
    <lineage>
        <taxon>Eukaryota</taxon>
        <taxon>Viridiplantae</taxon>
        <taxon>Streptophyta</taxon>
        <taxon>Embryophyta</taxon>
        <taxon>Tracheophyta</taxon>
        <taxon>Spermatophyta</taxon>
        <taxon>Magnoliopsida</taxon>
        <taxon>eudicotyledons</taxon>
        <taxon>Gunneridae</taxon>
        <taxon>Pentapetalae</taxon>
        <taxon>asterids</taxon>
        <taxon>campanulids</taxon>
        <taxon>Escalloniales</taxon>
        <taxon>Escalloniaceae</taxon>
        <taxon>Escallonia</taxon>
    </lineage>
</organism>
<dbReference type="Gene3D" id="2.60.120.330">
    <property type="entry name" value="B-lactam Antibiotic, Isopenicillin N Synthase, Chain"/>
    <property type="match status" value="1"/>
</dbReference>
<evidence type="ECO:0000256" key="2">
    <source>
        <dbReference type="ARBA" id="ARBA00023004"/>
    </source>
</evidence>
<proteinExistence type="predicted"/>
<dbReference type="SUPFAM" id="SSF51197">
    <property type="entry name" value="Clavaminate synthase-like"/>
    <property type="match status" value="1"/>
</dbReference>
<keyword evidence="1" id="KW-0479">Metal-binding</keyword>
<gene>
    <name evidence="5" type="ORF">RJ640_016197</name>
</gene>
<dbReference type="PROSITE" id="PS50076">
    <property type="entry name" value="DNAJ_2"/>
    <property type="match status" value="1"/>
</dbReference>
<dbReference type="Pfam" id="PF00226">
    <property type="entry name" value="DnaJ"/>
    <property type="match status" value="1"/>
</dbReference>
<dbReference type="InterPro" id="IPR036869">
    <property type="entry name" value="J_dom_sf"/>
</dbReference>
<dbReference type="InterPro" id="IPR001623">
    <property type="entry name" value="DnaJ_domain"/>
</dbReference>
<feature type="region of interest" description="Disordered" evidence="3">
    <location>
        <begin position="1"/>
        <end position="20"/>
    </location>
</feature>
<dbReference type="CDD" id="cd06257">
    <property type="entry name" value="DnaJ"/>
    <property type="match status" value="1"/>
</dbReference>
<dbReference type="InterPro" id="IPR026992">
    <property type="entry name" value="DIOX_N"/>
</dbReference>
<keyword evidence="2" id="KW-0408">Iron</keyword>
<evidence type="ECO:0000256" key="3">
    <source>
        <dbReference type="SAM" id="MobiDB-lite"/>
    </source>
</evidence>
<dbReference type="Gene3D" id="1.10.287.110">
    <property type="entry name" value="DnaJ domain"/>
    <property type="match status" value="1"/>
</dbReference>
<sequence length="320" mass="35594">MSSVTQAPPRHAAPTFPPTQLASTPFPLSVAALTFPPTQSVPTPSPHAIAAPPSSSPHPTTLPPLHRCTDPPPIPSSHPPSHRHGGFGNPSRIINAIIVCLCLIPFLFFKSECIQPLETWPNNPTAHPTNNNPISSIDLSNAVREADFLRIEISAACGEWGAFHMTNHGVPPKLLDEIRRMGRKFFEACPMDEKLRYSCNTSEAATEVGTAVGLWRVVNAVEWWEVRHRLQPQPRRLHPLRQLPPARLLRRPRRLYLHFTVKQCQYKVLGLGGDCTADEICSAYRRLAFQHHPDKLAQFGISPAAYRRPALQAYQTSPFP</sequence>
<dbReference type="EMBL" id="JAVXUO010001888">
    <property type="protein sequence ID" value="KAK2978252.1"/>
    <property type="molecule type" value="Genomic_DNA"/>
</dbReference>
<comment type="caution">
    <text evidence="5">The sequence shown here is derived from an EMBL/GenBank/DDBJ whole genome shotgun (WGS) entry which is preliminary data.</text>
</comment>
<dbReference type="InterPro" id="IPR027443">
    <property type="entry name" value="IPNS-like_sf"/>
</dbReference>
<accession>A0AA88QZR3</accession>
<evidence type="ECO:0000256" key="1">
    <source>
        <dbReference type="ARBA" id="ARBA00022723"/>
    </source>
</evidence>
<evidence type="ECO:0000313" key="5">
    <source>
        <dbReference type="EMBL" id="KAK2978252.1"/>
    </source>
</evidence>
<dbReference type="AlphaFoldDB" id="A0AA88QZR3"/>
<protein>
    <recommendedName>
        <fullName evidence="4">J domain-containing protein</fullName>
    </recommendedName>
</protein>
<feature type="region of interest" description="Disordered" evidence="3">
    <location>
        <begin position="37"/>
        <end position="86"/>
    </location>
</feature>
<feature type="domain" description="J" evidence="4">
    <location>
        <begin position="264"/>
        <end position="320"/>
    </location>
</feature>
<dbReference type="PRINTS" id="PR00625">
    <property type="entry name" value="JDOMAIN"/>
</dbReference>
<reference evidence="5" key="1">
    <citation type="submission" date="2022-12" db="EMBL/GenBank/DDBJ databases">
        <title>Draft genome assemblies for two species of Escallonia (Escalloniales).</title>
        <authorList>
            <person name="Chanderbali A."/>
            <person name="Dervinis C."/>
            <person name="Anghel I."/>
            <person name="Soltis D."/>
            <person name="Soltis P."/>
            <person name="Zapata F."/>
        </authorList>
    </citation>
    <scope>NUCLEOTIDE SEQUENCE</scope>
    <source>
        <strain evidence="5">UCBG92.1500</strain>
        <tissue evidence="5">Leaf</tissue>
    </source>
</reference>
<dbReference type="Proteomes" id="UP001187471">
    <property type="component" value="Unassembled WGS sequence"/>
</dbReference>
<evidence type="ECO:0000313" key="6">
    <source>
        <dbReference type="Proteomes" id="UP001187471"/>
    </source>
</evidence>
<keyword evidence="6" id="KW-1185">Reference proteome</keyword>
<evidence type="ECO:0000259" key="4">
    <source>
        <dbReference type="PROSITE" id="PS50076"/>
    </source>
</evidence>
<dbReference type="Pfam" id="PF14226">
    <property type="entry name" value="DIOX_N"/>
    <property type="match status" value="1"/>
</dbReference>